<dbReference type="Proteomes" id="UP000681722">
    <property type="component" value="Unassembled WGS sequence"/>
</dbReference>
<evidence type="ECO:0000256" key="3">
    <source>
        <dbReference type="ARBA" id="ARBA00023015"/>
    </source>
</evidence>
<evidence type="ECO:0000256" key="7">
    <source>
        <dbReference type="SAM" id="MobiDB-lite"/>
    </source>
</evidence>
<dbReference type="OrthoDB" id="435275at2759"/>
<feature type="region of interest" description="Disordered" evidence="7">
    <location>
        <begin position="864"/>
        <end position="923"/>
    </location>
</feature>
<evidence type="ECO:0000313" key="11">
    <source>
        <dbReference type="EMBL" id="CAF3522775.1"/>
    </source>
</evidence>
<comment type="caution">
    <text evidence="9">The sequence shown here is derived from an EMBL/GenBank/DDBJ whole genome shotgun (WGS) entry which is preliminary data.</text>
</comment>
<dbReference type="GO" id="GO:0005634">
    <property type="term" value="C:nucleus"/>
    <property type="evidence" value="ECO:0007669"/>
    <property type="project" value="UniProtKB-SubCell"/>
</dbReference>
<dbReference type="Pfam" id="PF10513">
    <property type="entry name" value="EPL1"/>
    <property type="match status" value="1"/>
</dbReference>
<dbReference type="EMBL" id="CAJNOQ010000033">
    <property type="protein sequence ID" value="CAF0744148.1"/>
    <property type="molecule type" value="Genomic_DNA"/>
</dbReference>
<dbReference type="InterPro" id="IPR024943">
    <property type="entry name" value="Enhancer_polycomb"/>
</dbReference>
<evidence type="ECO:0000313" key="10">
    <source>
        <dbReference type="EMBL" id="CAF0804673.1"/>
    </source>
</evidence>
<dbReference type="EMBL" id="CAJOBC010000033">
    <property type="protein sequence ID" value="CAF3522775.1"/>
    <property type="molecule type" value="Genomic_DNA"/>
</dbReference>
<name>A0A813NV23_9BILA</name>
<keyword evidence="5 6" id="KW-0539">Nucleus</keyword>
<dbReference type="GO" id="GO:0006357">
    <property type="term" value="P:regulation of transcription by RNA polymerase II"/>
    <property type="evidence" value="ECO:0007669"/>
    <property type="project" value="InterPro"/>
</dbReference>
<sequence length="1073" mass="120436">MSRPVFRTRNLDPSKRIRVIIDQHDNNNNDLQHLQTPASSIQRCVPQMPFVSGMEREEEAEYHLQNALDAQQRLGSAKIRAVPTPDLYEDPNSASIYPPIVQLPKQLIRIQPLQFESDYPEYDMDTNDTEWFEKWNNCLGLTHLQYEEIIDKLENSSGRTVLSYEDAKTLIKEDEDLLKNVYEFWLERRNTTVHKFLLKNKNTIFTIRFFILIYQGKRLKPRLLTERDIKEEKGKHHPYVAFRRRIEKMTTRKNRKNDEQAYMSMLKLRSSFQAIVKLTNMIKVRESIKQQLLECSLQIFQTRCESSESDDYMLNNGHIDIIKSLTKSNLNSIFNNNNNNNVLTISSLNKNSSTLATLLSTPPPSTNSLLYQTQTSSNEINNDDALEPKVKRMKVSQSSLMSASATMKHLISSATMQQQQQQNSSNLSKPSSASSYSKRVYARMNINNSGKLVSLPPIPAQNSVTANSLLLERLSPSANTATAAVVISSKQQTAKRRQKQQQCQNTFGTANNLLNKKNRTHLQSPFLLTPFSNDNNITQTDNTAGGYLSSLKPSSLSSILLAATYNARPNEDIGQSNIYSNDSSPKTPTMTKNEITSLFDSAIRRTLFSDHNGRFQNLANLPALTNALTPTVSNENNNSVDTSNPWQFRPKAGCRYLKSLSTEQLYTRLKYRTTNDKKSSYYNICCSTQGQIGRSRVRIGRGGRLLYDRRLPKESSKSIPETKQHFAEKPILWRMSAKPDLANDYKLHSHLTVNDHDLDLSRKHLTNKSRTIIRVVNDTLTSLYSETNDSTYSVIDPSISTTEIFYPSLSSNESLLDEERKKSFIELDHPYSCTSKRVIQALKTLSSTSASSSTHFSSTTTLSPLALSIDTPPTPPPTDHESDRSKSFILPPVTPNTYSYPTTPPTLNRSNDTPTDSSNTNITNSKLSTLLAFGSNPSLSSHSGFKVQPNLTSSACSISQADSSLSHTISPSITTSSHFLLRVPAPGLINNQYNNPTTNTSSSKSSLFNSTANHRNVVIPSAVNETKNVLLPTPFTLFQHKTTNGYNGSITSFVAPSVKLSPIDSSSMITEVT</sequence>
<evidence type="ECO:0000256" key="4">
    <source>
        <dbReference type="ARBA" id="ARBA00023163"/>
    </source>
</evidence>
<dbReference type="Proteomes" id="UP000663829">
    <property type="component" value="Unassembled WGS sequence"/>
</dbReference>
<proteinExistence type="inferred from homology"/>
<keyword evidence="4 6" id="KW-0804">Transcription</keyword>
<reference evidence="9" key="1">
    <citation type="submission" date="2021-02" db="EMBL/GenBank/DDBJ databases">
        <authorList>
            <person name="Nowell W R."/>
        </authorList>
    </citation>
    <scope>NUCLEOTIDE SEQUENCE</scope>
</reference>
<dbReference type="EMBL" id="CAJNOK010001305">
    <property type="protein sequence ID" value="CAF0804673.1"/>
    <property type="molecule type" value="Genomic_DNA"/>
</dbReference>
<keyword evidence="13" id="KW-1185">Reference proteome</keyword>
<dbReference type="EMBL" id="CAJOBA010001305">
    <property type="protein sequence ID" value="CAF3588254.1"/>
    <property type="molecule type" value="Genomic_DNA"/>
</dbReference>
<dbReference type="Proteomes" id="UP000677228">
    <property type="component" value="Unassembled WGS sequence"/>
</dbReference>
<evidence type="ECO:0000259" key="8">
    <source>
        <dbReference type="Pfam" id="PF10513"/>
    </source>
</evidence>
<evidence type="ECO:0000256" key="2">
    <source>
        <dbReference type="ARBA" id="ARBA00008035"/>
    </source>
</evidence>
<protein>
    <recommendedName>
        <fullName evidence="6">Enhancer of polycomb-like protein</fullName>
    </recommendedName>
</protein>
<evidence type="ECO:0000313" key="9">
    <source>
        <dbReference type="EMBL" id="CAF0744148.1"/>
    </source>
</evidence>
<organism evidence="9 13">
    <name type="scientific">Didymodactylos carnosus</name>
    <dbReference type="NCBI Taxonomy" id="1234261"/>
    <lineage>
        <taxon>Eukaryota</taxon>
        <taxon>Metazoa</taxon>
        <taxon>Spiralia</taxon>
        <taxon>Gnathifera</taxon>
        <taxon>Rotifera</taxon>
        <taxon>Eurotatoria</taxon>
        <taxon>Bdelloidea</taxon>
        <taxon>Philodinida</taxon>
        <taxon>Philodinidae</taxon>
        <taxon>Didymodactylos</taxon>
    </lineage>
</organism>
<feature type="region of interest" description="Disordered" evidence="7">
    <location>
        <begin position="412"/>
        <end position="436"/>
    </location>
</feature>
<accession>A0A813NV23</accession>
<dbReference type="AlphaFoldDB" id="A0A813NV23"/>
<evidence type="ECO:0000313" key="13">
    <source>
        <dbReference type="Proteomes" id="UP000663829"/>
    </source>
</evidence>
<comment type="similarity">
    <text evidence="2 6">Belongs to the enhancer of polycomb family.</text>
</comment>
<evidence type="ECO:0000256" key="5">
    <source>
        <dbReference type="ARBA" id="ARBA00023242"/>
    </source>
</evidence>
<dbReference type="InterPro" id="IPR019542">
    <property type="entry name" value="Enhancer_polycomb-like_N"/>
</dbReference>
<evidence type="ECO:0000256" key="6">
    <source>
        <dbReference type="RuleBase" id="RU361124"/>
    </source>
</evidence>
<feature type="compositionally biased region" description="Polar residues" evidence="7">
    <location>
        <begin position="907"/>
        <end position="923"/>
    </location>
</feature>
<keyword evidence="3 6" id="KW-0805">Transcription regulation</keyword>
<gene>
    <name evidence="9" type="ORF">GPM918_LOCUS443</name>
    <name evidence="10" type="ORF">OVA965_LOCUS4833</name>
    <name evidence="11" type="ORF">SRO942_LOCUS444</name>
    <name evidence="12" type="ORF">TMI583_LOCUS4831</name>
</gene>
<dbReference type="GO" id="GO:0035267">
    <property type="term" value="C:NuA4 histone acetyltransferase complex"/>
    <property type="evidence" value="ECO:0007669"/>
    <property type="project" value="InterPro"/>
</dbReference>
<evidence type="ECO:0000313" key="12">
    <source>
        <dbReference type="EMBL" id="CAF3588254.1"/>
    </source>
</evidence>
<feature type="domain" description="Enhancer of polycomb-like N-terminal" evidence="8">
    <location>
        <begin position="7"/>
        <end position="155"/>
    </location>
</feature>
<dbReference type="Proteomes" id="UP000682733">
    <property type="component" value="Unassembled WGS sequence"/>
</dbReference>
<dbReference type="PANTHER" id="PTHR14898">
    <property type="entry name" value="ENHANCER OF POLYCOMB"/>
    <property type="match status" value="1"/>
</dbReference>
<evidence type="ECO:0000256" key="1">
    <source>
        <dbReference type="ARBA" id="ARBA00004123"/>
    </source>
</evidence>
<comment type="subcellular location">
    <subcellularLocation>
        <location evidence="1 6">Nucleus</location>
    </subcellularLocation>
</comment>